<dbReference type="PANTHER" id="PTHR43649:SF29">
    <property type="entry name" value="OSMOPROTECTIVE COMPOUNDS-BINDING PROTEIN GGTB"/>
    <property type="match status" value="1"/>
</dbReference>
<evidence type="ECO:0000313" key="5">
    <source>
        <dbReference type="Proteomes" id="UP000294682"/>
    </source>
</evidence>
<dbReference type="PROSITE" id="PS51257">
    <property type="entry name" value="PROKAR_LIPOPROTEIN"/>
    <property type="match status" value="1"/>
</dbReference>
<gene>
    <name evidence="4" type="ORF">EDD78_11026</name>
</gene>
<comment type="similarity">
    <text evidence="1">Belongs to the bacterial solute-binding protein 1 family.</text>
</comment>
<dbReference type="Pfam" id="PF01547">
    <property type="entry name" value="SBP_bac_1"/>
    <property type="match status" value="1"/>
</dbReference>
<organism evidence="4 5">
    <name type="scientific">Harryflintia acetispora</name>
    <dbReference type="NCBI Taxonomy" id="1849041"/>
    <lineage>
        <taxon>Bacteria</taxon>
        <taxon>Bacillati</taxon>
        <taxon>Bacillota</taxon>
        <taxon>Clostridia</taxon>
        <taxon>Eubacteriales</taxon>
        <taxon>Oscillospiraceae</taxon>
        <taxon>Harryflintia</taxon>
    </lineage>
</organism>
<keyword evidence="2" id="KW-0813">Transport</keyword>
<name>A0A9X8Y7J9_9FIRM</name>
<dbReference type="InterPro" id="IPR050490">
    <property type="entry name" value="Bact_solute-bd_prot1"/>
</dbReference>
<proteinExistence type="inferred from homology"/>
<dbReference type="PANTHER" id="PTHR43649">
    <property type="entry name" value="ARABINOSE-BINDING PROTEIN-RELATED"/>
    <property type="match status" value="1"/>
</dbReference>
<dbReference type="SUPFAM" id="SSF53850">
    <property type="entry name" value="Periplasmic binding protein-like II"/>
    <property type="match status" value="1"/>
</dbReference>
<evidence type="ECO:0000256" key="3">
    <source>
        <dbReference type="SAM" id="SignalP"/>
    </source>
</evidence>
<feature type="signal peptide" evidence="3">
    <location>
        <begin position="1"/>
        <end position="21"/>
    </location>
</feature>
<dbReference type="Gene3D" id="3.40.190.10">
    <property type="entry name" value="Periplasmic binding protein-like II"/>
    <property type="match status" value="2"/>
</dbReference>
<evidence type="ECO:0000256" key="2">
    <source>
        <dbReference type="ARBA" id="ARBA00022448"/>
    </source>
</evidence>
<dbReference type="InterPro" id="IPR006059">
    <property type="entry name" value="SBP"/>
</dbReference>
<feature type="chain" id="PRO_5040808649" evidence="3">
    <location>
        <begin position="22"/>
        <end position="451"/>
    </location>
</feature>
<evidence type="ECO:0000313" key="4">
    <source>
        <dbReference type="EMBL" id="TCL42402.1"/>
    </source>
</evidence>
<dbReference type="RefSeq" id="WP_165873199.1">
    <property type="nucleotide sequence ID" value="NZ_SLUK01000010.1"/>
</dbReference>
<keyword evidence="3" id="KW-0732">Signal</keyword>
<keyword evidence="5" id="KW-1185">Reference proteome</keyword>
<sequence length="451" mass="49265">MNTKRVLSAVLAAVCAASAFAGCSAKKLENSSSDAAAPAESSAASQEGGADTTERVIHHLTVWDDNQNTAAVLNGLTAEYQKDHPGVTIENEKIAQNDLPQKIMILASSNSLPDIFNSDRADTNASLIKSGQIKNASEVLKEAGVESCLPESVYQGLANLQGTDEMWVLPTENNIEAIWYNKKIFEENGVTVPTTWDEFTAVCDTLKNNGVQPIALFAKGKWGATRWIANMTFRRLGVQSIVDINDGVLSMSDPTVVDSAKILQDMNTKGYFGEGVNSVDEDIAYEMMLGGKAAMCYTGSWFTERLEGSDTIGEDMGLMAFPTFPDGKGSAGDYLCHYGLTLCIGAQNYDDALRDWIAYVFPRYGDYALENLGLLTPYTMQEEHETSYYTQLVLDEMQKVTGTGAWLEFKLPQKASSTVEDNVQPLLVSEITPEEYCQICDEAIKTELAKQ</sequence>
<protein>
    <submittedName>
        <fullName evidence="4">Carbohydrate ABC transporter substrate-binding protein (CUT1 family)</fullName>
    </submittedName>
</protein>
<dbReference type="EMBL" id="SLUK01000010">
    <property type="protein sequence ID" value="TCL42402.1"/>
    <property type="molecule type" value="Genomic_DNA"/>
</dbReference>
<dbReference type="Proteomes" id="UP000294682">
    <property type="component" value="Unassembled WGS sequence"/>
</dbReference>
<dbReference type="AlphaFoldDB" id="A0A9X8Y7J9"/>
<comment type="caution">
    <text evidence="4">The sequence shown here is derived from an EMBL/GenBank/DDBJ whole genome shotgun (WGS) entry which is preliminary data.</text>
</comment>
<accession>A0A9X8Y7J9</accession>
<reference evidence="4 5" key="1">
    <citation type="submission" date="2019-03" db="EMBL/GenBank/DDBJ databases">
        <title>Genomic Encyclopedia of Type Strains, Phase IV (KMG-IV): sequencing the most valuable type-strain genomes for metagenomic binning, comparative biology and taxonomic classification.</title>
        <authorList>
            <person name="Goeker M."/>
        </authorList>
    </citation>
    <scope>NUCLEOTIDE SEQUENCE [LARGE SCALE GENOMIC DNA]</scope>
    <source>
        <strain evidence="4 5">DSM 100433</strain>
    </source>
</reference>
<evidence type="ECO:0000256" key="1">
    <source>
        <dbReference type="ARBA" id="ARBA00008520"/>
    </source>
</evidence>